<feature type="signal peptide" evidence="1">
    <location>
        <begin position="1"/>
        <end position="24"/>
    </location>
</feature>
<proteinExistence type="predicted"/>
<keyword evidence="1" id="KW-0732">Signal</keyword>
<keyword evidence="2" id="KW-0614">Plasmid</keyword>
<name>A0ABM6FGQ8_9BURK</name>
<evidence type="ECO:0000313" key="2">
    <source>
        <dbReference type="EMBL" id="AOZ11126.1"/>
    </source>
</evidence>
<keyword evidence="3" id="KW-1185">Reference proteome</keyword>
<geneLocation type="plasmid" evidence="2 3">
    <name>unnamed1</name>
</geneLocation>
<gene>
    <name evidence="2" type="ORF">BKK80_34785</name>
</gene>
<reference evidence="2 3" key="1">
    <citation type="submission" date="2016-10" db="EMBL/GenBank/DDBJ databases">
        <title>Complete genome sequences of three Cupriavidus strains isolated from various Malaysian environments.</title>
        <authorList>
            <person name="Abdullah A.A.-A."/>
            <person name="Shafie N.A.H."/>
            <person name="Lau N.S."/>
        </authorList>
    </citation>
    <scope>NUCLEOTIDE SEQUENCE [LARGE SCALE GENOMIC DNA]</scope>
    <source>
        <strain evidence="2 3">USMAA1020</strain>
        <plasmid evidence="2 3">unnamed1</plasmid>
    </source>
</reference>
<accession>A0ABM6FGQ8</accession>
<feature type="chain" id="PRO_5046922406" evidence="1">
    <location>
        <begin position="25"/>
        <end position="159"/>
    </location>
</feature>
<organism evidence="2 3">
    <name type="scientific">Cupriavidus malaysiensis</name>
    <dbReference type="NCBI Taxonomy" id="367825"/>
    <lineage>
        <taxon>Bacteria</taxon>
        <taxon>Pseudomonadati</taxon>
        <taxon>Pseudomonadota</taxon>
        <taxon>Betaproteobacteria</taxon>
        <taxon>Burkholderiales</taxon>
        <taxon>Burkholderiaceae</taxon>
        <taxon>Cupriavidus</taxon>
    </lineage>
</organism>
<dbReference type="EMBL" id="CP017756">
    <property type="protein sequence ID" value="AOZ11126.1"/>
    <property type="molecule type" value="Genomic_DNA"/>
</dbReference>
<dbReference type="RefSeq" id="WP_071073695.1">
    <property type="nucleotide sequence ID" value="NZ_CP017756.1"/>
</dbReference>
<dbReference type="Proteomes" id="UP000177515">
    <property type="component" value="Plasmid unnamed1"/>
</dbReference>
<protein>
    <submittedName>
        <fullName evidence="2">Uncharacterized protein</fullName>
    </submittedName>
</protein>
<evidence type="ECO:0000256" key="1">
    <source>
        <dbReference type="SAM" id="SignalP"/>
    </source>
</evidence>
<evidence type="ECO:0000313" key="3">
    <source>
        <dbReference type="Proteomes" id="UP000177515"/>
    </source>
</evidence>
<sequence length="159" mass="17218">MMGVLLGIAIVTCVVLGAACRTQAARARASEDRARELWAEVEAMKGCMDAMIDAFNTDGGGEYRELRVSANWLPLGTAVLAYARGGNGSGFVQPWFPRESALQLVELMPKRLTFDSVKNVVRVATKDKGLLEVHPDKITIDGEAAEAYAIGDGWCWEAI</sequence>